<dbReference type="Proteomes" id="UP001499947">
    <property type="component" value="Unassembled WGS sequence"/>
</dbReference>
<protein>
    <submittedName>
        <fullName evidence="1">Uncharacterized protein</fullName>
    </submittedName>
</protein>
<organism evidence="1 2">
    <name type="scientific">Streptomyces yatensis</name>
    <dbReference type="NCBI Taxonomy" id="155177"/>
    <lineage>
        <taxon>Bacteria</taxon>
        <taxon>Bacillati</taxon>
        <taxon>Actinomycetota</taxon>
        <taxon>Actinomycetes</taxon>
        <taxon>Kitasatosporales</taxon>
        <taxon>Streptomycetaceae</taxon>
        <taxon>Streptomyces</taxon>
        <taxon>Streptomyces violaceusniger group</taxon>
    </lineage>
</organism>
<evidence type="ECO:0000313" key="1">
    <source>
        <dbReference type="EMBL" id="GAA1729000.1"/>
    </source>
</evidence>
<comment type="caution">
    <text evidence="1">The sequence shown here is derived from an EMBL/GenBank/DDBJ whole genome shotgun (WGS) entry which is preliminary data.</text>
</comment>
<dbReference type="EMBL" id="BAAALR010000122">
    <property type="protein sequence ID" value="GAA1729000.1"/>
    <property type="molecule type" value="Genomic_DNA"/>
</dbReference>
<proteinExistence type="predicted"/>
<accession>A0ABN2JJG3</accession>
<keyword evidence="2" id="KW-1185">Reference proteome</keyword>
<name>A0ABN2JJG3_9ACTN</name>
<sequence>MYSFGREDQLDRAAISRLVTALSRLLDPAAALTATADVELALTGSSPVGGVHFWTACGAGSAWTP</sequence>
<reference evidence="1 2" key="1">
    <citation type="journal article" date="2019" name="Int. J. Syst. Evol. Microbiol.">
        <title>The Global Catalogue of Microorganisms (GCM) 10K type strain sequencing project: providing services to taxonomists for standard genome sequencing and annotation.</title>
        <authorList>
            <consortium name="The Broad Institute Genomics Platform"/>
            <consortium name="The Broad Institute Genome Sequencing Center for Infectious Disease"/>
            <person name="Wu L."/>
            <person name="Ma J."/>
        </authorList>
    </citation>
    <scope>NUCLEOTIDE SEQUENCE [LARGE SCALE GENOMIC DNA]</scope>
    <source>
        <strain evidence="1 2">JCM 13244</strain>
    </source>
</reference>
<evidence type="ECO:0000313" key="2">
    <source>
        <dbReference type="Proteomes" id="UP001499947"/>
    </source>
</evidence>
<gene>
    <name evidence="1" type="ORF">GCM10009680_82720</name>
</gene>